<keyword evidence="3" id="KW-1185">Reference proteome</keyword>
<dbReference type="OrthoDB" id="5280838at2759"/>
<protein>
    <recommendedName>
        <fullName evidence="4">BTB domain-containing protein</fullName>
    </recommendedName>
</protein>
<dbReference type="Proteomes" id="UP000799438">
    <property type="component" value="Unassembled WGS sequence"/>
</dbReference>
<evidence type="ECO:0000256" key="1">
    <source>
        <dbReference type="SAM" id="MobiDB-lite"/>
    </source>
</evidence>
<feature type="region of interest" description="Disordered" evidence="1">
    <location>
        <begin position="389"/>
        <end position="433"/>
    </location>
</feature>
<feature type="region of interest" description="Disordered" evidence="1">
    <location>
        <begin position="1"/>
        <end position="45"/>
    </location>
</feature>
<evidence type="ECO:0000313" key="2">
    <source>
        <dbReference type="EMBL" id="KAF2137980.1"/>
    </source>
</evidence>
<evidence type="ECO:0000313" key="3">
    <source>
        <dbReference type="Proteomes" id="UP000799438"/>
    </source>
</evidence>
<name>A0A6A6B1Q4_9PEZI</name>
<evidence type="ECO:0008006" key="4">
    <source>
        <dbReference type="Google" id="ProtNLM"/>
    </source>
</evidence>
<dbReference type="AlphaFoldDB" id="A0A6A6B1Q4"/>
<gene>
    <name evidence="2" type="ORF">K452DRAFT_235189</name>
</gene>
<dbReference type="GeneID" id="54294907"/>
<reference evidence="2" key="1">
    <citation type="journal article" date="2020" name="Stud. Mycol.">
        <title>101 Dothideomycetes genomes: a test case for predicting lifestyles and emergence of pathogens.</title>
        <authorList>
            <person name="Haridas S."/>
            <person name="Albert R."/>
            <person name="Binder M."/>
            <person name="Bloem J."/>
            <person name="Labutti K."/>
            <person name="Salamov A."/>
            <person name="Andreopoulos B."/>
            <person name="Baker S."/>
            <person name="Barry K."/>
            <person name="Bills G."/>
            <person name="Bluhm B."/>
            <person name="Cannon C."/>
            <person name="Castanera R."/>
            <person name="Culley D."/>
            <person name="Daum C."/>
            <person name="Ezra D."/>
            <person name="Gonzalez J."/>
            <person name="Henrissat B."/>
            <person name="Kuo A."/>
            <person name="Liang C."/>
            <person name="Lipzen A."/>
            <person name="Lutzoni F."/>
            <person name="Magnuson J."/>
            <person name="Mondo S."/>
            <person name="Nolan M."/>
            <person name="Ohm R."/>
            <person name="Pangilinan J."/>
            <person name="Park H.-J."/>
            <person name="Ramirez L."/>
            <person name="Alfaro M."/>
            <person name="Sun H."/>
            <person name="Tritt A."/>
            <person name="Yoshinaga Y."/>
            <person name="Zwiers L.-H."/>
            <person name="Turgeon B."/>
            <person name="Goodwin S."/>
            <person name="Spatafora J."/>
            <person name="Crous P."/>
            <person name="Grigoriev I."/>
        </authorList>
    </citation>
    <scope>NUCLEOTIDE SEQUENCE</scope>
    <source>
        <strain evidence="2">CBS 121167</strain>
    </source>
</reference>
<organism evidence="2 3">
    <name type="scientific">Aplosporella prunicola CBS 121167</name>
    <dbReference type="NCBI Taxonomy" id="1176127"/>
    <lineage>
        <taxon>Eukaryota</taxon>
        <taxon>Fungi</taxon>
        <taxon>Dikarya</taxon>
        <taxon>Ascomycota</taxon>
        <taxon>Pezizomycotina</taxon>
        <taxon>Dothideomycetes</taxon>
        <taxon>Dothideomycetes incertae sedis</taxon>
        <taxon>Botryosphaeriales</taxon>
        <taxon>Aplosporellaceae</taxon>
        <taxon>Aplosporella</taxon>
    </lineage>
</organism>
<accession>A0A6A6B1Q4</accession>
<dbReference type="RefSeq" id="XP_033393693.1">
    <property type="nucleotide sequence ID" value="XM_033537411.1"/>
</dbReference>
<dbReference type="PANTHER" id="PTHR38119">
    <property type="entry name" value="BTB DOMAIN-CONTAINING PROTEIN-RELATED"/>
    <property type="match status" value="1"/>
</dbReference>
<dbReference type="EMBL" id="ML995498">
    <property type="protein sequence ID" value="KAF2137980.1"/>
    <property type="molecule type" value="Genomic_DNA"/>
</dbReference>
<sequence length="526" mass="58439">MVSYPETVAGDRSLARRPASSISTSTRRHRLRSHTGGSSYQPLNEFPVFSQTGDVEIVITSSPRAGRLPATTAGAYAGANATPRREERYVLHRLILSQCSGFFEADTAQGWSRTQTDGSAHPSGGALARLPPTDDAGRRRRWRYELDWGENGDELPMLVQKEASPAPFGGDRAPLPPPIHNKPTAPSAGFFRTMTNFSALHITHTSGVATHGPDDDIFRDYANLFRIFYNYPPALDSVNIAQAYVECKTLLQLADMYDALEVIGPRVDHHLLRFQGRLFKQIAKYPQSYLKLGYLARSRVIYKEALIHVVGQWPVGANQLRGQIGEGVMEVIEDKADELEDLKTKIENKLYKLTLTTTRGERITPSNGFLDWMAMCLFRQWLTENTSRPTTSILKDTSARHRSMVGAPSSNRSATGSASGGQDPPPPPPNTGRIFRLIGQGGGAYLGHDELKRFLKLNAEFYTRDNMRRFERRVEELKNLAQAAVAPLMRNFLELDLTRDGVGGGGAVLPYLTCTRVDEADFAWDE</sequence>
<feature type="compositionally biased region" description="Polar residues" evidence="1">
    <location>
        <begin position="408"/>
        <end position="417"/>
    </location>
</feature>
<feature type="region of interest" description="Disordered" evidence="1">
    <location>
        <begin position="113"/>
        <end position="134"/>
    </location>
</feature>
<dbReference type="PANTHER" id="PTHR38119:SF1">
    <property type="entry name" value="BTB DOMAIN-CONTAINING PROTEIN"/>
    <property type="match status" value="1"/>
</dbReference>
<proteinExistence type="predicted"/>